<evidence type="ECO:0000313" key="2">
    <source>
        <dbReference type="EMBL" id="EAQ07545.1"/>
    </source>
</evidence>
<feature type="transmembrane region" description="Helical" evidence="1">
    <location>
        <begin position="291"/>
        <end position="307"/>
    </location>
</feature>
<comment type="caution">
    <text evidence="2">The sequence shown here is derived from an EMBL/GenBank/DDBJ whole genome shotgun (WGS) entry which is preliminary data.</text>
</comment>
<feature type="transmembrane region" description="Helical" evidence="1">
    <location>
        <begin position="267"/>
        <end position="286"/>
    </location>
</feature>
<feature type="transmembrane region" description="Helical" evidence="1">
    <location>
        <begin position="169"/>
        <end position="188"/>
    </location>
</feature>
<feature type="transmembrane region" description="Helical" evidence="1">
    <location>
        <begin position="112"/>
        <end position="132"/>
    </location>
</feature>
<organism evidence="2 3">
    <name type="scientific">Yoonia vestfoldensis SKA53</name>
    <dbReference type="NCBI Taxonomy" id="314232"/>
    <lineage>
        <taxon>Bacteria</taxon>
        <taxon>Pseudomonadati</taxon>
        <taxon>Pseudomonadota</taxon>
        <taxon>Alphaproteobacteria</taxon>
        <taxon>Rhodobacterales</taxon>
        <taxon>Paracoccaceae</taxon>
        <taxon>Yoonia</taxon>
    </lineage>
</organism>
<protein>
    <recommendedName>
        <fullName evidence="4">DUF2157 domain-containing protein</fullName>
    </recommendedName>
</protein>
<evidence type="ECO:0000313" key="3">
    <source>
        <dbReference type="Proteomes" id="UP000004507"/>
    </source>
</evidence>
<gene>
    <name evidence="2" type="ORF">SKA53_11948</name>
</gene>
<feature type="transmembrane region" description="Helical" evidence="1">
    <location>
        <begin position="144"/>
        <end position="162"/>
    </location>
</feature>
<evidence type="ECO:0000256" key="1">
    <source>
        <dbReference type="SAM" id="Phobius"/>
    </source>
</evidence>
<reference evidence="2 3" key="1">
    <citation type="submission" date="2006-01" db="EMBL/GenBank/DDBJ databases">
        <authorList>
            <person name="Hagstrom A."/>
            <person name="Ferriera S."/>
            <person name="Johnson J."/>
            <person name="Kravitz S."/>
            <person name="Halpern A."/>
            <person name="Remington K."/>
            <person name="Beeson K."/>
            <person name="Tran B."/>
            <person name="Rogers Y.-H."/>
            <person name="Friedman R."/>
            <person name="Venter J.C."/>
        </authorList>
    </citation>
    <scope>NUCLEOTIDE SEQUENCE [LARGE SCALE GENOMIC DNA]</scope>
    <source>
        <strain evidence="2 3">SKA53</strain>
    </source>
</reference>
<keyword evidence="1" id="KW-1133">Transmembrane helix</keyword>
<dbReference type="AlphaFoldDB" id="A3V2G4"/>
<dbReference type="STRING" id="314232.SKA53_11948"/>
<dbReference type="HOGENOM" id="CLU_831222_0_0_5"/>
<accession>A3V2G4</accession>
<dbReference type="EMBL" id="AAMS01000002">
    <property type="protein sequence ID" value="EAQ07545.1"/>
    <property type="molecule type" value="Genomic_DNA"/>
</dbReference>
<sequence length="359" mass="38591">MIDRDDLKAAVGSGLLSERQAAGLISLADSRRGARAALRAGYEPFELFKGFNEVFIVIGLLILSSGWWGVVTLALGDRIVNLQDYALGVSLAGTAFLWLLSEYFIRKRRMVAPAIALSVMFAANEAFGFIAVMSEPFMIAQGDYASVPFPLFLATLALAAYWWRFRVPFAMAMIAVGLFVVAIIFAASRGGRIAGISDLFLLSAGGPFAWITLALGLLVFAVAMAFDMSDPHRVTRRSANGFWLHVVAAPALVNTVALSLLDQDTAGSNIILVAVLTLFAIVAIVIDRRSFLIAAIGYIVVLAGTVLDGDGAALTVLMLGIILLLLGAFWERIRARILRLMPGFVPLHKLPPSFSQGLT</sequence>
<evidence type="ECO:0008006" key="4">
    <source>
        <dbReference type="Google" id="ProtNLM"/>
    </source>
</evidence>
<feature type="transmembrane region" description="Helical" evidence="1">
    <location>
        <begin position="82"/>
        <end position="100"/>
    </location>
</feature>
<feature type="transmembrane region" description="Helical" evidence="1">
    <location>
        <begin position="241"/>
        <end position="261"/>
    </location>
</feature>
<name>A3V2G4_9RHOB</name>
<dbReference type="OrthoDB" id="9770600at2"/>
<keyword evidence="1" id="KW-0472">Membrane</keyword>
<feature type="transmembrane region" description="Helical" evidence="1">
    <location>
        <begin position="313"/>
        <end position="330"/>
    </location>
</feature>
<feature type="transmembrane region" description="Helical" evidence="1">
    <location>
        <begin position="208"/>
        <end position="229"/>
    </location>
</feature>
<keyword evidence="1" id="KW-0812">Transmembrane</keyword>
<proteinExistence type="predicted"/>
<feature type="transmembrane region" description="Helical" evidence="1">
    <location>
        <begin position="54"/>
        <end position="76"/>
    </location>
</feature>
<dbReference type="RefSeq" id="WP_007206331.1">
    <property type="nucleotide sequence ID" value="NZ_CH672414.1"/>
</dbReference>
<dbReference type="Proteomes" id="UP000004507">
    <property type="component" value="Unassembled WGS sequence"/>
</dbReference>
<dbReference type="eggNOG" id="ENOG502Z8Y9">
    <property type="taxonomic scope" value="Bacteria"/>
</dbReference>
<keyword evidence="3" id="KW-1185">Reference proteome</keyword>